<dbReference type="AlphaFoldDB" id="A0A1D3MJ06"/>
<dbReference type="Proteomes" id="UP000195696">
    <property type="component" value="Unassembled WGS sequence"/>
</dbReference>
<dbReference type="EMBL" id="FMAK01000037">
    <property type="protein sequence ID" value="SCB69087.1"/>
    <property type="molecule type" value="Genomic_DNA"/>
</dbReference>
<proteinExistence type="predicted"/>
<name>A0A1D3MJ06_BACMY</name>
<sequence>MFGKCRDIGSLLLILSLLIIACVLQALGEDNGE</sequence>
<gene>
    <name evidence="1" type="ORF">BWGO95_03239</name>
</gene>
<dbReference type="PROSITE" id="PS51257">
    <property type="entry name" value="PROKAR_LIPOPROTEIN"/>
    <property type="match status" value="1"/>
</dbReference>
<accession>A0A1D3MJ06</accession>
<evidence type="ECO:0000313" key="2">
    <source>
        <dbReference type="Proteomes" id="UP000195696"/>
    </source>
</evidence>
<organism evidence="1 2">
    <name type="scientific">Bacillus mycoides</name>
    <dbReference type="NCBI Taxonomy" id="1405"/>
    <lineage>
        <taxon>Bacteria</taxon>
        <taxon>Bacillati</taxon>
        <taxon>Bacillota</taxon>
        <taxon>Bacilli</taxon>
        <taxon>Bacillales</taxon>
        <taxon>Bacillaceae</taxon>
        <taxon>Bacillus</taxon>
        <taxon>Bacillus cereus group</taxon>
    </lineage>
</organism>
<protein>
    <submittedName>
        <fullName evidence="1">Uncharacterized protein</fullName>
    </submittedName>
</protein>
<evidence type="ECO:0000313" key="1">
    <source>
        <dbReference type="EMBL" id="SCB69087.1"/>
    </source>
</evidence>
<reference evidence="1 2" key="1">
    <citation type="submission" date="2016-08" db="EMBL/GenBank/DDBJ databases">
        <authorList>
            <person name="Seilhamer J.J."/>
        </authorList>
    </citation>
    <scope>NUCLEOTIDE SEQUENCE [LARGE SCALE GENOMIC DNA]</scope>
    <source>
        <strain evidence="1 2">SDA_GO95</strain>
    </source>
</reference>